<evidence type="ECO:0000256" key="1">
    <source>
        <dbReference type="SAM" id="Phobius"/>
    </source>
</evidence>
<feature type="transmembrane region" description="Helical" evidence="1">
    <location>
        <begin position="486"/>
        <end position="507"/>
    </location>
</feature>
<evidence type="ECO:0000313" key="3">
    <source>
        <dbReference type="Proteomes" id="UP000275356"/>
    </source>
</evidence>
<dbReference type="OrthoDB" id="3261041at2"/>
<feature type="transmembrane region" description="Helical" evidence="1">
    <location>
        <begin position="519"/>
        <end position="539"/>
    </location>
</feature>
<organism evidence="2 3">
    <name type="scientific">Salana multivorans</name>
    <dbReference type="NCBI Taxonomy" id="120377"/>
    <lineage>
        <taxon>Bacteria</taxon>
        <taxon>Bacillati</taxon>
        <taxon>Actinomycetota</taxon>
        <taxon>Actinomycetes</taxon>
        <taxon>Micrococcales</taxon>
        <taxon>Beutenbergiaceae</taxon>
        <taxon>Salana</taxon>
    </lineage>
</organism>
<dbReference type="Proteomes" id="UP000275356">
    <property type="component" value="Unassembled WGS sequence"/>
</dbReference>
<feature type="transmembrane region" description="Helical" evidence="1">
    <location>
        <begin position="21"/>
        <end position="48"/>
    </location>
</feature>
<name>A0A3N2DCX3_9MICO</name>
<feature type="transmembrane region" description="Helical" evidence="1">
    <location>
        <begin position="179"/>
        <end position="198"/>
    </location>
</feature>
<feature type="transmembrane region" description="Helical" evidence="1">
    <location>
        <begin position="237"/>
        <end position="261"/>
    </location>
</feature>
<keyword evidence="1" id="KW-0812">Transmembrane</keyword>
<feature type="transmembrane region" description="Helical" evidence="1">
    <location>
        <begin position="358"/>
        <end position="378"/>
    </location>
</feature>
<protein>
    <submittedName>
        <fullName evidence="2">ABC-2 type transport system permease protein</fullName>
    </submittedName>
</protein>
<keyword evidence="1" id="KW-1133">Transmembrane helix</keyword>
<accession>A0A3N2DCX3</accession>
<dbReference type="EMBL" id="RKHQ01000001">
    <property type="protein sequence ID" value="ROR97640.1"/>
    <property type="molecule type" value="Genomic_DNA"/>
</dbReference>
<feature type="transmembrane region" description="Helical" evidence="1">
    <location>
        <begin position="439"/>
        <end position="465"/>
    </location>
</feature>
<comment type="caution">
    <text evidence="2">The sequence shown here is derived from an EMBL/GenBank/DDBJ whole genome shotgun (WGS) entry which is preliminary data.</text>
</comment>
<proteinExistence type="predicted"/>
<feature type="transmembrane region" description="Helical" evidence="1">
    <location>
        <begin position="412"/>
        <end position="433"/>
    </location>
</feature>
<keyword evidence="3" id="KW-1185">Reference proteome</keyword>
<feature type="transmembrane region" description="Helical" evidence="1">
    <location>
        <begin position="331"/>
        <end position="352"/>
    </location>
</feature>
<gene>
    <name evidence="2" type="ORF">EDD28_2242</name>
</gene>
<dbReference type="RefSeq" id="WP_123739657.1">
    <property type="nucleotide sequence ID" value="NZ_RKHQ01000001.1"/>
</dbReference>
<reference evidence="2 3" key="1">
    <citation type="submission" date="2018-11" db="EMBL/GenBank/DDBJ databases">
        <title>Sequencing the genomes of 1000 actinobacteria strains.</title>
        <authorList>
            <person name="Klenk H.-P."/>
        </authorList>
    </citation>
    <scope>NUCLEOTIDE SEQUENCE [LARGE SCALE GENOMIC DNA]</scope>
    <source>
        <strain evidence="2 3">DSM 13521</strain>
    </source>
</reference>
<keyword evidence="1" id="KW-0472">Membrane</keyword>
<feature type="transmembrane region" description="Helical" evidence="1">
    <location>
        <begin position="60"/>
        <end position="80"/>
    </location>
</feature>
<dbReference type="AlphaFoldDB" id="A0A3N2DCX3"/>
<sequence length="563" mass="58162">MVATLARLRFQILRNSLRRESWRLILLILGGLYALSVVGLVVAGAFALGVTVGAEARGDLLVLLGSLLVLGWIVIPVLAFGMDNTLDPQRFAVYVAPSPRLALGLLVGGAVSIPGLATVLASLALSIAWLGSGGFGERVLGFVVALLGGVLGALLCLVLARLSTTAGAGLMRARRGREVASLIGFVLVMALAFTPSLLQSFTFSLTWESIETPARVLAWTPLGAAWALPADAVAGSWLVLIARLALVVATLVVAYLGYLALLRRSMTTVGSGGGPSGQRTSRLPFAHRLIAWFGDGPGIGAGRSVLGLPLTRGTAAVAGRSLRYWRSDPRYVASAGSIVLMPLLAVLLAFVISNQDGIPRTSALAVASLLVAPIAAWFGSWSISNDVAYDSTAFALHVTTGVRGAEDRLGRVLGVAVWLVPVCLVLAAVPPAILGRSEYVPAVLGGTLALLGAGFGTASIASVLVPYPAPPPGSNPMASQQGSVGLTMVAQLGSFLAMAVLVAPTALTLIPTIGVGATWGWLTFAVGVATGVICFVLGIRLGGRLYDQRAVAVLDRIKSWPKH</sequence>
<evidence type="ECO:0000313" key="2">
    <source>
        <dbReference type="EMBL" id="ROR97640.1"/>
    </source>
</evidence>
<feature type="transmembrane region" description="Helical" evidence="1">
    <location>
        <begin position="139"/>
        <end position="159"/>
    </location>
</feature>
<feature type="transmembrane region" description="Helical" evidence="1">
    <location>
        <begin position="101"/>
        <end position="127"/>
    </location>
</feature>